<organism evidence="1 2">
    <name type="scientific">Latimeria chalumnae</name>
    <name type="common">Coelacanth</name>
    <dbReference type="NCBI Taxonomy" id="7897"/>
    <lineage>
        <taxon>Eukaryota</taxon>
        <taxon>Metazoa</taxon>
        <taxon>Chordata</taxon>
        <taxon>Craniata</taxon>
        <taxon>Vertebrata</taxon>
        <taxon>Euteleostomi</taxon>
        <taxon>Coelacanthiformes</taxon>
        <taxon>Coelacanthidae</taxon>
        <taxon>Latimeria</taxon>
    </lineage>
</organism>
<evidence type="ECO:0000313" key="1">
    <source>
        <dbReference type="Ensembl" id="ENSLACP00000004987.1"/>
    </source>
</evidence>
<dbReference type="Bgee" id="ENSLACG00000004434">
    <property type="expression patterns" value="Expressed in muscle tissue and 2 other cell types or tissues"/>
</dbReference>
<reference evidence="1" key="2">
    <citation type="submission" date="2025-08" db="UniProtKB">
        <authorList>
            <consortium name="Ensembl"/>
        </authorList>
    </citation>
    <scope>IDENTIFICATION</scope>
</reference>
<dbReference type="Ensembl" id="ENSLACT00000005031.1">
    <property type="protein sequence ID" value="ENSLACP00000004987.1"/>
    <property type="gene ID" value="ENSLACG00000004434.1"/>
</dbReference>
<accession>H3A5R6</accession>
<sequence length="49" mass="5751">MMLFCIEVSPLPRYLSDLLMEKSTFRSVAQTPCLFRKFQRLNLGVENRA</sequence>
<name>H3A5R6_LATCH</name>
<dbReference type="EMBL" id="AFYH01243793">
    <property type="status" value="NOT_ANNOTATED_CDS"/>
    <property type="molecule type" value="Genomic_DNA"/>
</dbReference>
<dbReference type="InParanoid" id="H3A5R6"/>
<evidence type="ECO:0000313" key="2">
    <source>
        <dbReference type="Proteomes" id="UP000008672"/>
    </source>
</evidence>
<keyword evidence="2" id="KW-1185">Reference proteome</keyword>
<protein>
    <submittedName>
        <fullName evidence="1">Uncharacterized protein</fullName>
    </submittedName>
</protein>
<reference evidence="2" key="1">
    <citation type="submission" date="2011-08" db="EMBL/GenBank/DDBJ databases">
        <title>The draft genome of Latimeria chalumnae.</title>
        <authorList>
            <person name="Di Palma F."/>
            <person name="Alfoldi J."/>
            <person name="Johnson J."/>
            <person name="Berlin A."/>
            <person name="Gnerre S."/>
            <person name="Jaffe D."/>
            <person name="MacCallum I."/>
            <person name="Young S."/>
            <person name="Walker B.J."/>
            <person name="Lander E."/>
            <person name="Lindblad-Toh K."/>
        </authorList>
    </citation>
    <scope>NUCLEOTIDE SEQUENCE [LARGE SCALE GENOMIC DNA]</scope>
    <source>
        <strain evidence="2">Wild caught</strain>
    </source>
</reference>
<proteinExistence type="predicted"/>
<dbReference type="AlphaFoldDB" id="H3A5R6"/>
<reference evidence="1" key="3">
    <citation type="submission" date="2025-09" db="UniProtKB">
        <authorList>
            <consortium name="Ensembl"/>
        </authorList>
    </citation>
    <scope>IDENTIFICATION</scope>
</reference>
<dbReference type="HOGENOM" id="CLU_3146976_0_0_1"/>
<dbReference type="Proteomes" id="UP000008672">
    <property type="component" value="Unassembled WGS sequence"/>
</dbReference>